<protein>
    <submittedName>
        <fullName evidence="3">Uncharacterized protein</fullName>
    </submittedName>
</protein>
<name>A0A0K0DKR4_ANGCA</name>
<organism evidence="2 3">
    <name type="scientific">Angiostrongylus cantonensis</name>
    <name type="common">Rat lungworm</name>
    <dbReference type="NCBI Taxonomy" id="6313"/>
    <lineage>
        <taxon>Eukaryota</taxon>
        <taxon>Metazoa</taxon>
        <taxon>Ecdysozoa</taxon>
        <taxon>Nematoda</taxon>
        <taxon>Chromadorea</taxon>
        <taxon>Rhabditida</taxon>
        <taxon>Rhabditina</taxon>
        <taxon>Rhabditomorpha</taxon>
        <taxon>Strongyloidea</taxon>
        <taxon>Metastrongylidae</taxon>
        <taxon>Angiostrongylus</taxon>
    </lineage>
</organism>
<sequence length="258" mass="29070">MARLEDSRRTNAMKQEMIAIMRKELARCEESDKEQNEKREHLDHQHEMIVENVAASLSNAKSFYAELKALKTECANHMENKDGKALVSQLQNLQAEFSALLEEKEKGNFTQSGEGAAESTPGKQNLDGRQEEHLKRKSLMEKAGNKRGAQLQRRFFFDDKRSNRERDIAVDMHGGVPKHDDGGELFDRPGNIAHNKSTLSKATIANTELMADAAEKQYIFSSCKPLFSDILGVNGGKKRVRFKLSELSNSTSDTVKKQ</sequence>
<evidence type="ECO:0000313" key="3">
    <source>
        <dbReference type="WBParaSite" id="ACAC_0001211701-mRNA-1"/>
    </source>
</evidence>
<dbReference type="AlphaFoldDB" id="A0A0K0DKR4"/>
<evidence type="ECO:0000256" key="1">
    <source>
        <dbReference type="SAM" id="MobiDB-lite"/>
    </source>
</evidence>
<proteinExistence type="predicted"/>
<keyword evidence="2" id="KW-1185">Reference proteome</keyword>
<dbReference type="WBParaSite" id="ACAC_0001211701-mRNA-1">
    <property type="protein sequence ID" value="ACAC_0001211701-mRNA-1"/>
    <property type="gene ID" value="ACAC_0001211701"/>
</dbReference>
<feature type="region of interest" description="Disordered" evidence="1">
    <location>
        <begin position="107"/>
        <end position="132"/>
    </location>
</feature>
<reference evidence="2" key="1">
    <citation type="submission" date="2012-09" db="EMBL/GenBank/DDBJ databases">
        <authorList>
            <person name="Martin A.A."/>
        </authorList>
    </citation>
    <scope>NUCLEOTIDE SEQUENCE</scope>
</reference>
<reference evidence="3" key="2">
    <citation type="submission" date="2017-02" db="UniProtKB">
        <authorList>
            <consortium name="WormBaseParasite"/>
        </authorList>
    </citation>
    <scope>IDENTIFICATION</scope>
</reference>
<accession>A0A0K0DKR4</accession>
<dbReference type="Proteomes" id="UP000035642">
    <property type="component" value="Unassembled WGS sequence"/>
</dbReference>
<evidence type="ECO:0000313" key="2">
    <source>
        <dbReference type="Proteomes" id="UP000035642"/>
    </source>
</evidence>